<dbReference type="CDD" id="cd00082">
    <property type="entry name" value="HisKA"/>
    <property type="match status" value="1"/>
</dbReference>
<dbReference type="EC" id="2.7.13.3" evidence="3"/>
<keyword evidence="9" id="KW-1133">Transmembrane helix</keyword>
<evidence type="ECO:0000256" key="8">
    <source>
        <dbReference type="ARBA" id="ARBA00023136"/>
    </source>
</evidence>
<evidence type="ECO:0000259" key="10">
    <source>
        <dbReference type="PROSITE" id="PS50109"/>
    </source>
</evidence>
<dbReference type="GO" id="GO:0005886">
    <property type="term" value="C:plasma membrane"/>
    <property type="evidence" value="ECO:0007669"/>
    <property type="project" value="TreeGrafter"/>
</dbReference>
<evidence type="ECO:0000313" key="12">
    <source>
        <dbReference type="Proteomes" id="UP000198718"/>
    </source>
</evidence>
<evidence type="ECO:0000256" key="6">
    <source>
        <dbReference type="ARBA" id="ARBA00022777"/>
    </source>
</evidence>
<comment type="subcellular location">
    <subcellularLocation>
        <location evidence="2">Membrane</location>
    </subcellularLocation>
</comment>
<dbReference type="InterPro" id="IPR036097">
    <property type="entry name" value="HisK_dim/P_sf"/>
</dbReference>
<dbReference type="InterPro" id="IPR005467">
    <property type="entry name" value="His_kinase_dom"/>
</dbReference>
<dbReference type="Gene3D" id="3.30.565.10">
    <property type="entry name" value="Histidine kinase-like ATPase, C-terminal domain"/>
    <property type="match status" value="1"/>
</dbReference>
<keyword evidence="5" id="KW-0808">Transferase</keyword>
<organism evidence="11 12">
    <name type="scientific">Natronincola ferrireducens</name>
    <dbReference type="NCBI Taxonomy" id="393762"/>
    <lineage>
        <taxon>Bacteria</taxon>
        <taxon>Bacillati</taxon>
        <taxon>Bacillota</taxon>
        <taxon>Clostridia</taxon>
        <taxon>Peptostreptococcales</taxon>
        <taxon>Natronincolaceae</taxon>
        <taxon>Natronincola</taxon>
    </lineage>
</organism>
<dbReference type="FunFam" id="1.10.287.130:FF:000001">
    <property type="entry name" value="Two-component sensor histidine kinase"/>
    <property type="match status" value="1"/>
</dbReference>
<keyword evidence="9" id="KW-0812">Transmembrane</keyword>
<evidence type="ECO:0000256" key="2">
    <source>
        <dbReference type="ARBA" id="ARBA00004370"/>
    </source>
</evidence>
<keyword evidence="8 9" id="KW-0472">Membrane</keyword>
<evidence type="ECO:0000256" key="9">
    <source>
        <dbReference type="SAM" id="Phobius"/>
    </source>
</evidence>
<keyword evidence="7" id="KW-0902">Two-component regulatory system</keyword>
<dbReference type="PROSITE" id="PS50109">
    <property type="entry name" value="HIS_KIN"/>
    <property type="match status" value="1"/>
</dbReference>
<evidence type="ECO:0000256" key="7">
    <source>
        <dbReference type="ARBA" id="ARBA00023012"/>
    </source>
</evidence>
<evidence type="ECO:0000313" key="11">
    <source>
        <dbReference type="EMBL" id="SDK15233.1"/>
    </source>
</evidence>
<evidence type="ECO:0000256" key="4">
    <source>
        <dbReference type="ARBA" id="ARBA00022553"/>
    </source>
</evidence>
<dbReference type="PRINTS" id="PR00344">
    <property type="entry name" value="BCTRLSENSOR"/>
</dbReference>
<dbReference type="Proteomes" id="UP000198718">
    <property type="component" value="Unassembled WGS sequence"/>
</dbReference>
<dbReference type="STRING" id="393762.SAMN05660472_00884"/>
<feature type="domain" description="Histidine kinase" evidence="10">
    <location>
        <begin position="213"/>
        <end position="428"/>
    </location>
</feature>
<gene>
    <name evidence="11" type="ORF">SAMN05660472_00884</name>
</gene>
<dbReference type="PANTHER" id="PTHR45453:SF1">
    <property type="entry name" value="PHOSPHATE REGULON SENSOR PROTEIN PHOR"/>
    <property type="match status" value="1"/>
</dbReference>
<dbReference type="PANTHER" id="PTHR45453">
    <property type="entry name" value="PHOSPHATE REGULON SENSOR PROTEIN PHOR"/>
    <property type="match status" value="1"/>
</dbReference>
<evidence type="ECO:0000256" key="5">
    <source>
        <dbReference type="ARBA" id="ARBA00022679"/>
    </source>
</evidence>
<feature type="transmembrane region" description="Helical" evidence="9">
    <location>
        <begin position="9"/>
        <end position="31"/>
    </location>
</feature>
<dbReference type="SUPFAM" id="SSF47384">
    <property type="entry name" value="Homodimeric domain of signal transducing histidine kinase"/>
    <property type="match status" value="1"/>
</dbReference>
<evidence type="ECO:0000256" key="1">
    <source>
        <dbReference type="ARBA" id="ARBA00000085"/>
    </source>
</evidence>
<dbReference type="GO" id="GO:0004721">
    <property type="term" value="F:phosphoprotein phosphatase activity"/>
    <property type="evidence" value="ECO:0007669"/>
    <property type="project" value="TreeGrafter"/>
</dbReference>
<dbReference type="RefSeq" id="WP_090550804.1">
    <property type="nucleotide sequence ID" value="NZ_FNFP01000001.1"/>
</dbReference>
<dbReference type="OrthoDB" id="9813151at2"/>
<keyword evidence="4" id="KW-0597">Phosphoprotein</keyword>
<dbReference type="FunFam" id="3.30.565.10:FF:000006">
    <property type="entry name" value="Sensor histidine kinase WalK"/>
    <property type="match status" value="1"/>
</dbReference>
<accession>A0A1G8ZJN5</accession>
<proteinExistence type="predicted"/>
<dbReference type="SUPFAM" id="SSF55874">
    <property type="entry name" value="ATPase domain of HSP90 chaperone/DNA topoisomerase II/histidine kinase"/>
    <property type="match status" value="1"/>
</dbReference>
<reference evidence="11 12" key="1">
    <citation type="submission" date="2016-10" db="EMBL/GenBank/DDBJ databases">
        <authorList>
            <person name="de Groot N.N."/>
        </authorList>
    </citation>
    <scope>NUCLEOTIDE SEQUENCE [LARGE SCALE GENOMIC DNA]</scope>
    <source>
        <strain evidence="11 12">DSM 18346</strain>
    </source>
</reference>
<dbReference type="AlphaFoldDB" id="A0A1G8ZJN5"/>
<sequence>MFKKLKRKFVFLNMMMISFVMIASFAAIYMITFNNIQNQNKLKIENISSTTKHYMEIFEHSVMVNVQLPSGEYIQAFGVIINEQGDYVFDSSFGIISKEFILEAVNLATKENSKTGKILLDDKQFQYSFSQAFAKVNITDDSLKNLPVVEQLYQITFLDITESQQTLMQLLITFITIGVVTLFGILGISIYFAKRSVIPIEKSYIKQQQFIQDASHELKTPLASIGANLDAVTSNPKETVESQQKWLGYIYYEIERMSKLVNDLLYLAKTDNTEAPMELSPINFSETIENSILSIETVIFEKGIKFNRHIDSDVIVNGDEDKMEQIVKILLDNAVKYTNAGGSIDVLLWIRKNQAVFSVSNTGDGIAEEHIERIFDRFYRVDSSRKHNGSYGLGLSIAKSLVKSMNGEISVSSIQNENTMFTVKFNCV</sequence>
<dbReference type="InterPro" id="IPR003661">
    <property type="entry name" value="HisK_dim/P_dom"/>
</dbReference>
<dbReference type="EMBL" id="FNFP01000001">
    <property type="protein sequence ID" value="SDK15233.1"/>
    <property type="molecule type" value="Genomic_DNA"/>
</dbReference>
<name>A0A1G8ZJN5_9FIRM</name>
<dbReference type="GO" id="GO:0016036">
    <property type="term" value="P:cellular response to phosphate starvation"/>
    <property type="evidence" value="ECO:0007669"/>
    <property type="project" value="TreeGrafter"/>
</dbReference>
<dbReference type="GO" id="GO:0000155">
    <property type="term" value="F:phosphorelay sensor kinase activity"/>
    <property type="evidence" value="ECO:0007669"/>
    <property type="project" value="InterPro"/>
</dbReference>
<dbReference type="Gene3D" id="1.10.287.130">
    <property type="match status" value="1"/>
</dbReference>
<dbReference type="InterPro" id="IPR050351">
    <property type="entry name" value="BphY/WalK/GraS-like"/>
</dbReference>
<keyword evidence="12" id="KW-1185">Reference proteome</keyword>
<dbReference type="InterPro" id="IPR004358">
    <property type="entry name" value="Sig_transdc_His_kin-like_C"/>
</dbReference>
<dbReference type="Pfam" id="PF02518">
    <property type="entry name" value="HATPase_c"/>
    <property type="match status" value="1"/>
</dbReference>
<dbReference type="SMART" id="SM00387">
    <property type="entry name" value="HATPase_c"/>
    <property type="match status" value="1"/>
</dbReference>
<feature type="transmembrane region" description="Helical" evidence="9">
    <location>
        <begin position="170"/>
        <end position="193"/>
    </location>
</feature>
<comment type="catalytic activity">
    <reaction evidence="1">
        <text>ATP + protein L-histidine = ADP + protein N-phospho-L-histidine.</text>
        <dbReference type="EC" id="2.7.13.3"/>
    </reaction>
</comment>
<evidence type="ECO:0000256" key="3">
    <source>
        <dbReference type="ARBA" id="ARBA00012438"/>
    </source>
</evidence>
<keyword evidence="6 11" id="KW-0418">Kinase</keyword>
<dbReference type="SMART" id="SM00388">
    <property type="entry name" value="HisKA"/>
    <property type="match status" value="1"/>
</dbReference>
<dbReference type="InterPro" id="IPR036890">
    <property type="entry name" value="HATPase_C_sf"/>
</dbReference>
<protein>
    <recommendedName>
        <fullName evidence="3">histidine kinase</fullName>
        <ecNumber evidence="3">2.7.13.3</ecNumber>
    </recommendedName>
</protein>
<dbReference type="Pfam" id="PF00512">
    <property type="entry name" value="HisKA"/>
    <property type="match status" value="1"/>
</dbReference>
<dbReference type="InterPro" id="IPR003594">
    <property type="entry name" value="HATPase_dom"/>
</dbReference>